<proteinExistence type="predicted"/>
<dbReference type="Proteomes" id="UP000026962">
    <property type="component" value="Chromosome 1"/>
</dbReference>
<reference evidence="1" key="1">
    <citation type="submission" date="2015-04" db="UniProtKB">
        <authorList>
            <consortium name="EnsemblPlants"/>
        </authorList>
    </citation>
    <scope>IDENTIFICATION</scope>
</reference>
<dbReference type="HOGENOM" id="CLU_1771068_0_0_1"/>
<dbReference type="EnsemblPlants" id="OPUNC01G22930.1">
    <property type="protein sequence ID" value="OPUNC01G22930.1"/>
    <property type="gene ID" value="OPUNC01G22930"/>
</dbReference>
<name>A0A0E0JL68_ORYPU</name>
<sequence>MISLHHPKLFYSAACLPALLQPPATAAGRGGGWPTDLPPIMPLLPFGPVGPADGLLLPPFDEVDSAATEVPCARWQWKMHSGCFAVESLGVCRHRGRLSDNVVVFADICFIPFSSCLPGGWKHLSLVTTSSAQTCMSRSLMVPRPLL</sequence>
<evidence type="ECO:0000313" key="1">
    <source>
        <dbReference type="EnsemblPlants" id="OPUNC01G22930.1"/>
    </source>
</evidence>
<reference evidence="1" key="2">
    <citation type="submission" date="2018-05" db="EMBL/GenBank/DDBJ databases">
        <title>OpunRS2 (Oryza punctata Reference Sequence Version 2).</title>
        <authorList>
            <person name="Zhang J."/>
            <person name="Kudrna D."/>
            <person name="Lee S."/>
            <person name="Talag J."/>
            <person name="Welchert J."/>
            <person name="Wing R.A."/>
        </authorList>
    </citation>
    <scope>NUCLEOTIDE SEQUENCE [LARGE SCALE GENOMIC DNA]</scope>
</reference>
<keyword evidence="2" id="KW-1185">Reference proteome</keyword>
<dbReference type="Gramene" id="OPUNC01G22930.1">
    <property type="protein sequence ID" value="OPUNC01G22930.1"/>
    <property type="gene ID" value="OPUNC01G22930"/>
</dbReference>
<organism evidence="1">
    <name type="scientific">Oryza punctata</name>
    <name type="common">Red rice</name>
    <dbReference type="NCBI Taxonomy" id="4537"/>
    <lineage>
        <taxon>Eukaryota</taxon>
        <taxon>Viridiplantae</taxon>
        <taxon>Streptophyta</taxon>
        <taxon>Embryophyta</taxon>
        <taxon>Tracheophyta</taxon>
        <taxon>Spermatophyta</taxon>
        <taxon>Magnoliopsida</taxon>
        <taxon>Liliopsida</taxon>
        <taxon>Poales</taxon>
        <taxon>Poaceae</taxon>
        <taxon>BOP clade</taxon>
        <taxon>Oryzoideae</taxon>
        <taxon>Oryzeae</taxon>
        <taxon>Oryzinae</taxon>
        <taxon>Oryza</taxon>
    </lineage>
</organism>
<evidence type="ECO:0000313" key="2">
    <source>
        <dbReference type="Proteomes" id="UP000026962"/>
    </source>
</evidence>
<accession>A0A0E0JL68</accession>
<dbReference type="AlphaFoldDB" id="A0A0E0JL68"/>
<protein>
    <submittedName>
        <fullName evidence="1">Uncharacterized protein</fullName>
    </submittedName>
</protein>